<evidence type="ECO:0000313" key="2">
    <source>
        <dbReference type="EMBL" id="WFM84027.1"/>
    </source>
</evidence>
<evidence type="ECO:0000259" key="1">
    <source>
        <dbReference type="PROSITE" id="PS50206"/>
    </source>
</evidence>
<dbReference type="InterPro" id="IPR001763">
    <property type="entry name" value="Rhodanese-like_dom"/>
</dbReference>
<dbReference type="InterPro" id="IPR036873">
    <property type="entry name" value="Rhodanese-like_dom_sf"/>
</dbReference>
<keyword evidence="3" id="KW-1185">Reference proteome</keyword>
<dbReference type="InterPro" id="IPR050229">
    <property type="entry name" value="GlpE_sulfurtransferase"/>
</dbReference>
<dbReference type="PANTHER" id="PTHR43031">
    <property type="entry name" value="FAD-DEPENDENT OXIDOREDUCTASE"/>
    <property type="match status" value="1"/>
</dbReference>
<dbReference type="SUPFAM" id="SSF52821">
    <property type="entry name" value="Rhodanese/Cell cycle control phosphatase"/>
    <property type="match status" value="1"/>
</dbReference>
<dbReference type="EMBL" id="CP121208">
    <property type="protein sequence ID" value="WFM84027.1"/>
    <property type="molecule type" value="Genomic_DNA"/>
</dbReference>
<proteinExistence type="predicted"/>
<dbReference type="PANTHER" id="PTHR43031:SF1">
    <property type="entry name" value="PYRIDINE NUCLEOTIDE-DISULPHIDE OXIDOREDUCTASE"/>
    <property type="match status" value="1"/>
</dbReference>
<sequence length="111" mass="11950">MGFFDFIFPGGKNPQLTVAQAAAAHSAGAPVVDIREIIEWNKGHVPSSIHLPKARLFRPTTQLPDGSPLIVMCQDGRTSLDVARKLNKLGVEATSVYGGFVAWKSAGYKVE</sequence>
<dbReference type="Pfam" id="PF00581">
    <property type="entry name" value="Rhodanese"/>
    <property type="match status" value="1"/>
</dbReference>
<dbReference type="Proteomes" id="UP001215216">
    <property type="component" value="Chromosome"/>
</dbReference>
<name>A0ABY8G0D1_9ACTO</name>
<dbReference type="PROSITE" id="PS50206">
    <property type="entry name" value="RHODANESE_3"/>
    <property type="match status" value="1"/>
</dbReference>
<accession>A0ABY8G0D1</accession>
<evidence type="ECO:0000313" key="3">
    <source>
        <dbReference type="Proteomes" id="UP001215216"/>
    </source>
</evidence>
<feature type="domain" description="Rhodanese" evidence="1">
    <location>
        <begin position="25"/>
        <end position="111"/>
    </location>
</feature>
<organism evidence="2 3">
    <name type="scientific">Arcanobacterium canis</name>
    <dbReference type="NCBI Taxonomy" id="999183"/>
    <lineage>
        <taxon>Bacteria</taxon>
        <taxon>Bacillati</taxon>
        <taxon>Actinomycetota</taxon>
        <taxon>Actinomycetes</taxon>
        <taxon>Actinomycetales</taxon>
        <taxon>Actinomycetaceae</taxon>
        <taxon>Arcanobacterium</taxon>
    </lineage>
</organism>
<dbReference type="SMART" id="SM00450">
    <property type="entry name" value="RHOD"/>
    <property type="match status" value="1"/>
</dbReference>
<protein>
    <submittedName>
        <fullName evidence="2">Rhodanese-like domain-containing protein</fullName>
    </submittedName>
</protein>
<reference evidence="2 3" key="1">
    <citation type="submission" date="2023-03" db="EMBL/GenBank/DDBJ databases">
        <title>Complete genome of Arcanobacterium canis strain DSM 25104 isolated in 2010 from a canine otitis externa in Germany.</title>
        <authorList>
            <person name="Borowiak M."/>
            <person name="Kreitlow A."/>
            <person name="Malorny B."/>
            <person name="Laemmler C."/>
            <person name="Prenger-Berninghoff E."/>
            <person name="Ploetz M."/>
            <person name="Abdulmawjood A."/>
        </authorList>
    </citation>
    <scope>NUCLEOTIDE SEQUENCE [LARGE SCALE GENOMIC DNA]</scope>
    <source>
        <strain evidence="2 3">DSM 25104</strain>
    </source>
</reference>
<dbReference type="CDD" id="cd00158">
    <property type="entry name" value="RHOD"/>
    <property type="match status" value="1"/>
</dbReference>
<gene>
    <name evidence="2" type="ORF">P7079_03375</name>
</gene>
<dbReference type="Gene3D" id="3.40.250.10">
    <property type="entry name" value="Rhodanese-like domain"/>
    <property type="match status" value="1"/>
</dbReference>
<dbReference type="RefSeq" id="WP_278013422.1">
    <property type="nucleotide sequence ID" value="NZ_CP121208.1"/>
</dbReference>